<evidence type="ECO:0000256" key="1">
    <source>
        <dbReference type="SAM" id="MobiDB-lite"/>
    </source>
</evidence>
<feature type="region of interest" description="Disordered" evidence="1">
    <location>
        <begin position="560"/>
        <end position="586"/>
    </location>
</feature>
<dbReference type="InterPro" id="IPR018822">
    <property type="entry name" value="UPF0646"/>
</dbReference>
<dbReference type="InParanoid" id="A0A507AU41"/>
<evidence type="ECO:0000313" key="3">
    <source>
        <dbReference type="Proteomes" id="UP000319257"/>
    </source>
</evidence>
<dbReference type="STRING" id="1093900.A0A507AU41"/>
<dbReference type="OrthoDB" id="5339076at2759"/>
<sequence length="707" mass="76050">MAEAVTDTGHPDQADYVDVSLGNADDAHIDLIGFDDDDFDFTHADENATVSEVAHKAQADDVATSEQTVGAETDIQAAELDEITFDGDEEHIAAEVTSAAADATGTTEQALEDFDEITYDGYEAEITASGTNDDEALRHIGGTQATGHNGETQEGSIASHNTTTEPIDATVRNVTEHQPTPGFSALTFDGVFDDVPRLQDAAGVDVGDVVDDARDAGEGDVTGEMSLEFDDASASYESDREESPFATSPPNVTVTWGDEVCPLFKTVDGQQPGSYYLDDTEYIDRPLSDFLTRIRESIAEWLNSNDELLIRVQELGLEFAETTTGAILDQFTFGQLLGLHNTLAMNDGEVPTPELHLVLTTRPNCSVRIQKLVQAANEGRGLSALQSELSSSASNDADDVEQGSEMSSPVKSALHDDAEIAPHPYSDAPSVDENGEDLILGYNEAYDQTDMAGGEMGGPLEEHLASSHGQDVAHEGDDSHPEAHQSTEVSQDLDVAQSHDLTGIVEDTDFTVDFRETPPADTNASLQADDSEIVQGNTEDKIQDMDYLDFDDEVVEQTDVLQPSAHEDTATGATQLDELDGGEDGMQTASKVTNEELVEHYDNIDYGQDHSSVSNTISGEELGHDDQLPVTAEHETAQFPAGESSQNTGVTRKDEDLDEIDWEDDEDDTAAQKAQASTPTSVTGKRGREAEDGEGLADEHDVKRHRA</sequence>
<dbReference type="RefSeq" id="XP_030996046.1">
    <property type="nucleotide sequence ID" value="XM_031140063.1"/>
</dbReference>
<feature type="compositionally biased region" description="Basic and acidic residues" evidence="1">
    <location>
        <begin position="460"/>
        <end position="485"/>
    </location>
</feature>
<dbReference type="GeneID" id="41972978"/>
<dbReference type="EMBL" id="SKBQ01000029">
    <property type="protein sequence ID" value="TPX14335.1"/>
    <property type="molecule type" value="Genomic_DNA"/>
</dbReference>
<feature type="region of interest" description="Disordered" evidence="1">
    <location>
        <begin position="385"/>
        <end position="411"/>
    </location>
</feature>
<reference evidence="2 3" key="1">
    <citation type="submission" date="2019-06" db="EMBL/GenBank/DDBJ databases">
        <title>Draft genome sequence of the filamentous fungus Phialemoniopsis curvata isolated from diesel fuel.</title>
        <authorList>
            <person name="Varaljay V.A."/>
            <person name="Lyon W.J."/>
            <person name="Crouch A.L."/>
            <person name="Drake C.E."/>
            <person name="Hollomon J.M."/>
            <person name="Nadeau L.J."/>
            <person name="Nunn H.S."/>
            <person name="Stevenson B.S."/>
            <person name="Bojanowski C.L."/>
            <person name="Crookes-Goodson W.J."/>
        </authorList>
    </citation>
    <scope>NUCLEOTIDE SEQUENCE [LARGE SCALE GENOMIC DNA]</scope>
    <source>
        <strain evidence="2 3">D216</strain>
    </source>
</reference>
<name>A0A507AU41_9PEZI</name>
<feature type="compositionally biased region" description="Basic and acidic residues" evidence="1">
    <location>
        <begin position="697"/>
        <end position="707"/>
    </location>
</feature>
<feature type="compositionally biased region" description="Acidic residues" evidence="1">
    <location>
        <begin position="656"/>
        <end position="669"/>
    </location>
</feature>
<dbReference type="Proteomes" id="UP000319257">
    <property type="component" value="Unassembled WGS sequence"/>
</dbReference>
<feature type="region of interest" description="Disordered" evidence="1">
    <location>
        <begin position="449"/>
        <end position="492"/>
    </location>
</feature>
<evidence type="ECO:0000313" key="2">
    <source>
        <dbReference type="EMBL" id="TPX14335.1"/>
    </source>
</evidence>
<protein>
    <submittedName>
        <fullName evidence="2">Uncharacterized protein</fullName>
    </submittedName>
</protein>
<feature type="region of interest" description="Disordered" evidence="1">
    <location>
        <begin position="634"/>
        <end position="707"/>
    </location>
</feature>
<accession>A0A507AU41</accession>
<feature type="compositionally biased region" description="Low complexity" evidence="1">
    <location>
        <begin position="385"/>
        <end position="395"/>
    </location>
</feature>
<feature type="compositionally biased region" description="Polar residues" evidence="1">
    <location>
        <begin position="672"/>
        <end position="683"/>
    </location>
</feature>
<dbReference type="Pfam" id="PF10336">
    <property type="entry name" value="DUF2420"/>
    <property type="match status" value="1"/>
</dbReference>
<proteinExistence type="predicted"/>
<feature type="region of interest" description="Disordered" evidence="1">
    <location>
        <begin position="142"/>
        <end position="162"/>
    </location>
</feature>
<comment type="caution">
    <text evidence="2">The sequence shown here is derived from an EMBL/GenBank/DDBJ whole genome shotgun (WGS) entry which is preliminary data.</text>
</comment>
<gene>
    <name evidence="2" type="ORF">E0L32_005531</name>
</gene>
<feature type="compositionally biased region" description="Polar residues" evidence="1">
    <location>
        <begin position="143"/>
        <end position="162"/>
    </location>
</feature>
<dbReference type="AlphaFoldDB" id="A0A507AU41"/>
<keyword evidence="3" id="KW-1185">Reference proteome</keyword>
<organism evidence="2 3">
    <name type="scientific">Thyridium curvatum</name>
    <dbReference type="NCBI Taxonomy" id="1093900"/>
    <lineage>
        <taxon>Eukaryota</taxon>
        <taxon>Fungi</taxon>
        <taxon>Dikarya</taxon>
        <taxon>Ascomycota</taxon>
        <taxon>Pezizomycotina</taxon>
        <taxon>Sordariomycetes</taxon>
        <taxon>Sordariomycetidae</taxon>
        <taxon>Thyridiales</taxon>
        <taxon>Thyridiaceae</taxon>
        <taxon>Thyridium</taxon>
    </lineage>
</organism>